<organism evidence="1 2">
    <name type="scientific">Entomophthora muscae</name>
    <dbReference type="NCBI Taxonomy" id="34485"/>
    <lineage>
        <taxon>Eukaryota</taxon>
        <taxon>Fungi</taxon>
        <taxon>Fungi incertae sedis</taxon>
        <taxon>Zoopagomycota</taxon>
        <taxon>Entomophthoromycotina</taxon>
        <taxon>Entomophthoromycetes</taxon>
        <taxon>Entomophthorales</taxon>
        <taxon>Entomophthoraceae</taxon>
        <taxon>Entomophthora</taxon>
    </lineage>
</organism>
<dbReference type="EMBL" id="QTSX02004420">
    <property type="protein sequence ID" value="KAJ9064768.1"/>
    <property type="molecule type" value="Genomic_DNA"/>
</dbReference>
<accession>A0ACC2SR66</accession>
<proteinExistence type="predicted"/>
<evidence type="ECO:0000313" key="2">
    <source>
        <dbReference type="Proteomes" id="UP001165960"/>
    </source>
</evidence>
<reference evidence="1" key="1">
    <citation type="submission" date="2022-04" db="EMBL/GenBank/DDBJ databases">
        <title>Genome of the entomopathogenic fungus Entomophthora muscae.</title>
        <authorList>
            <person name="Elya C."/>
            <person name="Lovett B.R."/>
            <person name="Lee E."/>
            <person name="Macias A.M."/>
            <person name="Hajek A.E."/>
            <person name="De Bivort B.L."/>
            <person name="Kasson M.T."/>
            <person name="De Fine Licht H.H."/>
            <person name="Stajich J.E."/>
        </authorList>
    </citation>
    <scope>NUCLEOTIDE SEQUENCE</scope>
    <source>
        <strain evidence="1">Berkeley</strain>
    </source>
</reference>
<keyword evidence="2" id="KW-1185">Reference proteome</keyword>
<gene>
    <name evidence="1" type="ORF">DSO57_1026881</name>
</gene>
<dbReference type="Proteomes" id="UP001165960">
    <property type="component" value="Unassembled WGS sequence"/>
</dbReference>
<protein>
    <submittedName>
        <fullName evidence="1">Uncharacterized protein</fullName>
    </submittedName>
</protein>
<evidence type="ECO:0000313" key="1">
    <source>
        <dbReference type="EMBL" id="KAJ9064768.1"/>
    </source>
</evidence>
<sequence>MAVLNKYYQALFPFLSSMDVEKVAAWRHFDCLITTDRSIVGKVILGPSHLMFVGKRLAASLSKLKHTYTFFSKYEEMHDIRRDNNGFFYRSNIVLLIGQDQLVTLSFRRNRDAVYEELILRCSSSKPVLRSIFNNPSPRPQTFTLPTLRGQSLDCLPTAKKGFTDNHKSLIMDFFPTSGTRKSLQKDERRAKRQSFLITRAQSFEPPEARPKEKERRKTFFLERRSSPHSFRSKSNLALATGEEEPILFDGILPIASQKLLALLFPDTRPDLKQRPLTLARDLPRRSLSIKKLLPRSKSESAASSMHLFALRVLGPEGPIYFSCREERDIQNDITIRVETQNTLMSRMRPFSSWGPFHHQPPPQ</sequence>
<name>A0ACC2SR66_9FUNG</name>
<comment type="caution">
    <text evidence="1">The sequence shown here is derived from an EMBL/GenBank/DDBJ whole genome shotgun (WGS) entry which is preliminary data.</text>
</comment>